<evidence type="ECO:0000259" key="21">
    <source>
        <dbReference type="Pfam" id="PF12781"/>
    </source>
</evidence>
<dbReference type="InterPro" id="IPR041658">
    <property type="entry name" value="AAA_lid_11"/>
</dbReference>
<dbReference type="Gene3D" id="1.10.8.1220">
    <property type="match status" value="1"/>
</dbReference>
<evidence type="ECO:0000256" key="4">
    <source>
        <dbReference type="ARBA" id="ARBA00022701"/>
    </source>
</evidence>
<keyword evidence="5" id="KW-0677">Repeat</keyword>
<feature type="region of interest" description="Disordered" evidence="15">
    <location>
        <begin position="1"/>
        <end position="61"/>
    </location>
</feature>
<dbReference type="Proteomes" id="UP000187209">
    <property type="component" value="Unassembled WGS sequence"/>
</dbReference>
<dbReference type="GO" id="GO:0030286">
    <property type="term" value="C:dynein complex"/>
    <property type="evidence" value="ECO:0007669"/>
    <property type="project" value="UniProtKB-KW"/>
</dbReference>
<dbReference type="GO" id="GO:0045505">
    <property type="term" value="F:dynein intermediate chain binding"/>
    <property type="evidence" value="ECO:0007669"/>
    <property type="project" value="InterPro"/>
</dbReference>
<dbReference type="InterPro" id="IPR041228">
    <property type="entry name" value="Dynein_C"/>
</dbReference>
<dbReference type="FunFam" id="3.20.180.20:FF:000001">
    <property type="entry name" value="Dynein axonemal heavy chain 5"/>
    <property type="match status" value="1"/>
</dbReference>
<evidence type="ECO:0000313" key="26">
    <source>
        <dbReference type="EMBL" id="OMJ83653.1"/>
    </source>
</evidence>
<evidence type="ECO:0000313" key="27">
    <source>
        <dbReference type="Proteomes" id="UP000187209"/>
    </source>
</evidence>
<dbReference type="GO" id="GO:0008569">
    <property type="term" value="F:minus-end-directed microtubule motor activity"/>
    <property type="evidence" value="ECO:0007669"/>
    <property type="project" value="InterPro"/>
</dbReference>
<dbReference type="InterPro" id="IPR027417">
    <property type="entry name" value="P-loop_NTPase"/>
</dbReference>
<keyword evidence="7" id="KW-0067">ATP-binding</keyword>
<evidence type="ECO:0000256" key="10">
    <source>
        <dbReference type="ARBA" id="ARBA00023069"/>
    </source>
</evidence>
<comment type="similarity">
    <text evidence="2">Belongs to the dynein heavy chain family.</text>
</comment>
<evidence type="ECO:0000259" key="16">
    <source>
        <dbReference type="Pfam" id="PF03028"/>
    </source>
</evidence>
<dbReference type="FunFam" id="1.10.8.1220:FF:000001">
    <property type="entry name" value="Dynein axonemal heavy chain 5"/>
    <property type="match status" value="1"/>
</dbReference>
<dbReference type="Pfam" id="PF08393">
    <property type="entry name" value="DHC_N2"/>
    <property type="match status" value="1"/>
</dbReference>
<dbReference type="FunFam" id="3.40.50.300:FF:002141">
    <property type="entry name" value="Dynein heavy chain"/>
    <property type="match status" value="1"/>
</dbReference>
<dbReference type="FunFam" id="1.10.8.710:FF:000001">
    <property type="entry name" value="Dynein axonemal heavy chain 2"/>
    <property type="match status" value="1"/>
</dbReference>
<dbReference type="Pfam" id="PF12775">
    <property type="entry name" value="AAA_7"/>
    <property type="match status" value="1"/>
</dbReference>
<comment type="caution">
    <text evidence="26">The sequence shown here is derived from an EMBL/GenBank/DDBJ whole genome shotgun (WGS) entry which is preliminary data.</text>
</comment>
<feature type="domain" description="Dynein heavy chain coiled coil stalk" evidence="19">
    <location>
        <begin position="2688"/>
        <end position="3019"/>
    </location>
</feature>
<protein>
    <submittedName>
        <fullName evidence="26">Uncharacterized protein</fullName>
    </submittedName>
</protein>
<gene>
    <name evidence="26" type="ORF">SteCoe_15380</name>
</gene>
<keyword evidence="11" id="KW-0505">Motor protein</keyword>
<feature type="domain" description="Dynein heavy chain AAA lid" evidence="24">
    <location>
        <begin position="3664"/>
        <end position="3799"/>
    </location>
</feature>
<dbReference type="InterPro" id="IPR035699">
    <property type="entry name" value="AAA_6"/>
</dbReference>
<dbReference type="GO" id="GO:0051959">
    <property type="term" value="F:dynein light intermediate chain binding"/>
    <property type="evidence" value="ECO:0007669"/>
    <property type="project" value="InterPro"/>
</dbReference>
<evidence type="ECO:0000256" key="11">
    <source>
        <dbReference type="ARBA" id="ARBA00023175"/>
    </source>
</evidence>
<dbReference type="GO" id="GO:0005524">
    <property type="term" value="F:ATP binding"/>
    <property type="evidence" value="ECO:0007669"/>
    <property type="project" value="UniProtKB-KW"/>
</dbReference>
<dbReference type="Pfam" id="PF17852">
    <property type="entry name" value="Dynein_AAA_lid"/>
    <property type="match status" value="1"/>
</dbReference>
<dbReference type="FunFam" id="3.10.490.20:FF:000005">
    <property type="entry name" value="Dynein axonemal heavy chain 6"/>
    <property type="match status" value="1"/>
</dbReference>
<dbReference type="Gene3D" id="1.10.287.2620">
    <property type="match status" value="1"/>
</dbReference>
<keyword evidence="10" id="KW-0969">Cilium</keyword>
<keyword evidence="6" id="KW-0547">Nucleotide-binding</keyword>
<feature type="compositionally biased region" description="Basic and acidic residues" evidence="15">
    <location>
        <begin position="29"/>
        <end position="39"/>
    </location>
</feature>
<dbReference type="PANTHER" id="PTHR22878:SF68">
    <property type="entry name" value="DYNEIN HEAVY CHAIN 6, AXONEMAL-LIKE"/>
    <property type="match status" value="1"/>
</dbReference>
<feature type="domain" description="Dynein heavy chain C-terminal" evidence="25">
    <location>
        <begin position="3805"/>
        <end position="4110"/>
    </location>
</feature>
<evidence type="ECO:0000256" key="15">
    <source>
        <dbReference type="SAM" id="MobiDB-lite"/>
    </source>
</evidence>
<dbReference type="InterPro" id="IPR043157">
    <property type="entry name" value="Dynein_AAA1S"/>
</dbReference>
<evidence type="ECO:0000256" key="2">
    <source>
        <dbReference type="ARBA" id="ARBA00008887"/>
    </source>
</evidence>
<feature type="domain" description="Dynein heavy chain hydrolytic ATP-binding dynein motor region" evidence="18">
    <location>
        <begin position="1467"/>
        <end position="1793"/>
    </location>
</feature>
<dbReference type="Pfam" id="PF18199">
    <property type="entry name" value="Dynein_C"/>
    <property type="match status" value="1"/>
</dbReference>
<keyword evidence="3" id="KW-0963">Cytoplasm</keyword>
<sequence length="4114" mass="473066">MKRNQSAKTTGFRIAPRVSPNLQAGDSNKAQELRNRLIERGLSSKPLPSVKKPKVSQSSQKLQTVPTFASLPDTKLLLRPSSSRISITGFTSIGALRPSSAVKNLKIPTSLTTRTANHPSRPTTARTNISTLQRIATRTLIDVSDTTRAMNLIDKLTNRPKTARQEAQETPIPKDIIEEIYTDYEYQETKIDEFIRRIREKRIEENEFVYLLRDNESQETDYYVVEAEEARNDPNREFYTLSAKGLSMFVSGSPVEFIRYQDFLSERKQFFSLQNVSFFKRFRAWKTVKMWQRNVNRIRRSHRKKKLEEKLYSVDSQYSKVLLNHRYMCLDMEKMRFIDIPGHLEQMPLNDFLERQYQRIEEVRKYIEDANKTLRTNVRQGVTNIMNQLREEIVMDIAEKKNYGKLNLQMLPPVRRICALYEKMGFPENMSYDQRSDLRKECSRYIRFSYLVDFIALESLQNMYLMSVRELLLKIYEQIVDLEDLNDNKVDKSIIIQAEGKKRNRVPLFKVDLKLNTNTELVGTKIPIVYEFNSRKSSPDDFHPNIHLSFDGENIHIPSFIIKDLEKCWLKLAPTRQYFIESMETLINQGLACLKSLQRWSRHPDIQDFVLALEDWDDKVADKWDIAENLELDILSWIEEAPLYRKIHKKLTSLVYKAFTHSEEKFILFEYPIQSYYKNLEINYNLLEKENLLSKVDSFDWTFSMFKTQRSKVEKAPKFVDSGLFRIDCQEVRNFLILNSRDSLKKSYEILMRIIREKVDFSRQWSSKSVKMLGSKIFTVEDFVGQKLSLSEVNEKIAEVKRTIDLLGHMFNLGLRADIGLTPDDTDSYQITSGLMTTLNGYIINIESTEAKNMVLYKKKLKLMVPDFLQDVQAVNLKIQEEKYLRLESDTDKTIIELKSLLDKCSSFTDYSKSLSRFQEVLGEPLNTFHEVHALQEQVDIRYKMWTGFKEYEKIHKRILYTPLKLLDPYQATLQAEEYHKIVRRSESVINSSTVLDRLKYMVEETLSIMPVISALRAPFLDTHWKMLRDLLGQNFEINENLTLMSLSKYKIKENTEEIQAISIQATQEHELKSQLNAITSIWEEMEIPIQQYKEKDLWILGDIEPLVTNLEESLAKISLIAGNRYVTPLRDEVVTWRNHLNTIQDVLDEWTTLQKTWLYFNAIFASQDIKRRLATETQIYESVDKFYRTFMKKLYLNNNALRVMVLEGKLLDYLKKHNNSLEIVQRNLSQYLEDKRIIFPRFYFISDEELLKVLAQAGNPLSLQPYIAKCFENIYRLEFGEDIKAADVIGMVSSEGESVSFGGRVLKARGNVEEWLGNVQNAMVDTLMKAMKYCKEDSEKAVFKTWVLSVYPAQIIATVGQINWCIETDVVLGSIHDAPNAFPDWITHSAKNLLSLIDLVRSPTTELKRKLIVAMITTSVHNRDILANMLELQVETNSDFAWQKQLRYYWDSDLCIIKQINYSTQYAYEYLGCTSRLVVTPLTEKCWITITSALNVKLGACPSGPAGTGKTESTKDLAKALGQFCIVFNCSEQITFKMTGRLFAGLIQQGAWSCLDEFNRIDIEVLSVIAQQLQTIKHAQVLNVKDFMFEGRKIALKSGFSVFVTMNPGYAGRTELPDNLKVLFRPVAMMIPDYAMIAEIMLMAEGFQEGTRLSKKIVQLYKLASEQLSIQHHYDFGLRALKSVLLTAGDIRRKLEETDEEIMLIQAMNESNLPKLIAKDALLFKALVRDLFPGVIIKPSDNSDLHEKIQKIIETQNYLCPENFEKKIFELNDTVQVRFGSMLLGPAMSGKTTIYTILSKIKGIKVHCLNPKSITIGELYGDMNPLTQDWKDGLASSIFREITNGSNPELNWVVFDGPVDSLWIESMNTVLDDNMMLCLPNGERIKLKPTMRILFEVMDLSKASPATVSRCGMVFIPNESLTWQMLMNTWLKKYESKEHRDALNTLFNSILPPLFRVYDYESDMVPTSEIHKVCSLCKFLSILLEPLPKVKHITAIFAFAVIWTIGAFLDGSKQERFSNTIRHLFSQSSLFPIPDMVYDYYLDKSCAFQSWKDLIPSIVLSKEMSLAQVLIPTPITATYTYLLNKLYSQNVSTLLIGGSGVGKSSLITMHVNDQLAKQEIELVRANFSARTTSEKVQQYIEAKLERKAAGVFTGASNRKLLMFLDDVSMPAKDAYDTQAPIELLRQLMDTEGFYDRKKGFFKKICNFVLNCASGISGLQDLSPRFLRHFHVFYLPEPSHAIMSTIFSAILNNHFDKSFAESVRKSITVIIGGTIEIYEKVVMKLKPTPSKFHYKYNLRDVSKVIQGSTFSTPATIPNVDKLTKLWLHECCRVFYDRLTTSQDRLWFYTNLTSTGFKHFKVNFLQDDWLEAHPLIFSNLYTIDNLNPSYEEIIDKRRIKKLIEDRLEDFNSKNKQKMNLEIFDEALSHILHISRGIFPARGHMMLIGVGGSGKQSLAMLGSFLLSYIIYTIQLIKNYNIDNFHDDLKKMMEISAVNNKNLAFVFSDQHMIHDSFLEDINALINSGEVTDLFTDEEMETIINNLRPDVVDKLKLADTKENIYNEFLNRVKDNLHVILCTSPVGNVLRNRCRMFPALVNCSTLDWFENWPEQALLSVASAKLTDFSSSICKTLSSLASSMHLSSETTSSKFAEEMRRVAYVTPKIFFDFLELFSLLVRKSNTNILGRKKKLSNGLEKLHETRKIIAESQIELQQMIPDLESEKKKAENYYIEVQKETKSAVELQETVEKETEFIEIQAQECKVRADDAEKDLAEAMPILEAAIKAVQALEKNKKDIIEFKKYLKPPEAVKMVMEAVCILLNERSDWTNAISVLGQMDFLQRLINYQRESVTNNIFKKLRAIVSRPEFQPETVAQSSEAARSLCIWCIAMYKFTEAYQLVKPKREKVSAMQIKLKSDMEKLQSKQDELRAVEDKVRLLKDECALTEAKVASLEKKIKITMDRVKRAELLLELLAEEGVKWRETLDKLEDSLKYIEGEAMINAGCICYMGVYSDLYREGLRNMWYDMVKNLNVLISEDYSIINSLGKPIQIRAWQIAGLPKDSLSIENSIIVVNSIKWAMIIDPQEQARRWLKNTEKTNNLITAKASKTGTKEAKDLIRALEAGLSQGKPVLLEDVGESIDSSLQNVICRKFYKKDDGRVMIKLADLEISFDDNFRLFLICKYSNPNFLPDIFGNLNVINFTVTSIGLEDQLLVEVVRLENPKLEKERDDIVVSMAYDQKTLEDLQNSILDMIADSQGYILDNLALIAALQKSKSTSKDITRRVAATAQVEKSVNASRDTFRNIAVRGTVLYFVIASIPGINPMYQYSLAFYTKLYCNAIQNTTETKDRVQVIISNITKTIYNVICRGLFEKDKKLLAFLFAAAIERNANSISTEAWNYFIRGGGLLNKKNPKKNPLQGKLTEIQWDLICKLDKLLPFDGLSDDITFNKPQWSDYIFGNILQSEIPNKYNLIDTFSRILLIKVFRPEKVMYTIDEYAKKILGSYFAQAPISNIEELFDESDKKTPIVFILSQGTDPVENIMKITKERGMGDKFLTISLGQGQGNKAQDAFEKSKSGGFWLLLQNCHLSKSWLPTLETLIDNLQDDTGGHRDFRVILTSMPSSYFPVSILQNSLKITTEAPSGLKSNLMRVYSEVASGGFGDMARPEVWKKMVFAVSFFHALVMERRKYGPLGFNIRYEFNESDFYTSIKLMKLLVEENEDIPWEGIQYIIGNINYGGRVTDNNDRVCLMATFNKCCNSDMLEENYNYTENEVYKIPNTQDYLEYIGNLPNNDPPEIFGLNINAQITLETQTSESIIQCLIQTQPKAISSEASNSDKTIHAMCKSISISLPETMDFKAAHSDLLVQDQNGLIPSLSTFLFQEIEKFNKLLETMRKTLKELRNAIKGKNIMTDDLFSMYNCLLCSTVPDIWAKVAYPSLKPLASWITDLAARVKFIFDWLKYGNQNCFWLSGFFFPQSFLTAVLQTHSRKYSLPIDCLVFTFEVTPFMFSEFKKTVNDGVFIYGLYLEGARWDSEEMILIDAQEKEIYFTMPVIQFLPTHNYVAKEGDYLCPVYKTGKRAGILSSTGLSTNFVVYVDLPSEEIPDKWTLLGTALLCQINI</sequence>
<evidence type="ECO:0000259" key="24">
    <source>
        <dbReference type="Pfam" id="PF18198"/>
    </source>
</evidence>
<dbReference type="GO" id="GO:0007018">
    <property type="term" value="P:microtubule-based movement"/>
    <property type="evidence" value="ECO:0007669"/>
    <property type="project" value="InterPro"/>
</dbReference>
<dbReference type="Gene3D" id="6.10.140.1060">
    <property type="match status" value="1"/>
</dbReference>
<dbReference type="Gene3D" id="1.10.8.720">
    <property type="entry name" value="Region D6 of dynein motor"/>
    <property type="match status" value="1"/>
</dbReference>
<feature type="domain" description="Dynein heavy chain linker" evidence="17">
    <location>
        <begin position="933"/>
        <end position="1335"/>
    </location>
</feature>
<dbReference type="Gene3D" id="1.10.472.130">
    <property type="match status" value="1"/>
</dbReference>
<dbReference type="Gene3D" id="1.10.8.710">
    <property type="match status" value="1"/>
</dbReference>
<evidence type="ECO:0000259" key="17">
    <source>
        <dbReference type="Pfam" id="PF08393"/>
    </source>
</evidence>
<dbReference type="PANTHER" id="PTHR22878">
    <property type="entry name" value="DYNEIN HEAVY CHAIN 6, AXONEMAL-LIKE-RELATED"/>
    <property type="match status" value="1"/>
</dbReference>
<dbReference type="Pfam" id="PF17857">
    <property type="entry name" value="AAA_lid_1"/>
    <property type="match status" value="1"/>
</dbReference>
<dbReference type="GO" id="GO:0005930">
    <property type="term" value="C:axoneme"/>
    <property type="evidence" value="ECO:0007669"/>
    <property type="project" value="UniProtKB-SubCell"/>
</dbReference>
<accession>A0A1R2C3Q0</accession>
<feature type="coiled-coil region" evidence="14">
    <location>
        <begin position="2911"/>
        <end position="2973"/>
    </location>
</feature>
<evidence type="ECO:0000259" key="23">
    <source>
        <dbReference type="Pfam" id="PF17857"/>
    </source>
</evidence>
<feature type="compositionally biased region" description="Low complexity" evidence="15">
    <location>
        <begin position="43"/>
        <end position="61"/>
    </location>
</feature>
<dbReference type="FunFam" id="3.40.50.300:FF:000063">
    <property type="entry name" value="dynein heavy chain 6, axonemal"/>
    <property type="match status" value="1"/>
</dbReference>
<feature type="domain" description="Dynein heavy chain AAA 5 extension" evidence="22">
    <location>
        <begin position="1944"/>
        <end position="2054"/>
    </location>
</feature>
<reference evidence="26 27" key="1">
    <citation type="submission" date="2016-11" db="EMBL/GenBank/DDBJ databases">
        <title>The macronuclear genome of Stentor coeruleus: a giant cell with tiny introns.</title>
        <authorList>
            <person name="Slabodnick M."/>
            <person name="Ruby J.G."/>
            <person name="Reiff S.B."/>
            <person name="Swart E.C."/>
            <person name="Gosai S."/>
            <person name="Prabakaran S."/>
            <person name="Witkowska E."/>
            <person name="Larue G.E."/>
            <person name="Fisher S."/>
            <person name="Freeman R.M."/>
            <person name="Gunawardena J."/>
            <person name="Chu W."/>
            <person name="Stover N.A."/>
            <person name="Gregory B.D."/>
            <person name="Nowacki M."/>
            <person name="Derisi J."/>
            <person name="Roy S.W."/>
            <person name="Marshall W.F."/>
            <person name="Sood P."/>
        </authorList>
    </citation>
    <scope>NUCLEOTIDE SEQUENCE [LARGE SCALE GENOMIC DNA]</scope>
    <source>
        <strain evidence="26">WM001</strain>
    </source>
</reference>
<feature type="domain" description="Dynein heavy chain AAA module D4" evidence="20">
    <location>
        <begin position="2417"/>
        <end position="2672"/>
    </location>
</feature>
<dbReference type="InterPro" id="IPR026983">
    <property type="entry name" value="DHC"/>
</dbReference>
<dbReference type="InterPro" id="IPR041589">
    <property type="entry name" value="DNAH3_AAA_lid_1"/>
</dbReference>
<dbReference type="SUPFAM" id="SSF52540">
    <property type="entry name" value="P-loop containing nucleoside triphosphate hydrolases"/>
    <property type="match status" value="4"/>
</dbReference>
<dbReference type="Pfam" id="PF12780">
    <property type="entry name" value="AAA_8"/>
    <property type="match status" value="1"/>
</dbReference>
<dbReference type="Pfam" id="PF03028">
    <property type="entry name" value="Dynein_heavy"/>
    <property type="match status" value="1"/>
</dbReference>
<dbReference type="Pfam" id="PF18198">
    <property type="entry name" value="AAA_lid_11"/>
    <property type="match status" value="1"/>
</dbReference>
<dbReference type="Gene3D" id="1.20.1270.280">
    <property type="match status" value="1"/>
</dbReference>
<dbReference type="FunFam" id="1.20.920.30:FF:000002">
    <property type="entry name" value="Dynein axonemal heavy chain 3"/>
    <property type="match status" value="1"/>
</dbReference>
<dbReference type="InterPro" id="IPR042228">
    <property type="entry name" value="Dynein_linker_3"/>
</dbReference>
<feature type="domain" description="Dynein heavy chain region D6 P-loop" evidence="16">
    <location>
        <begin position="3518"/>
        <end position="3632"/>
    </location>
</feature>
<proteinExistence type="inferred from homology"/>
<feature type="coiled-coil region" evidence="14">
    <location>
        <begin position="3878"/>
        <end position="3905"/>
    </location>
</feature>
<evidence type="ECO:0000256" key="13">
    <source>
        <dbReference type="ARBA" id="ARBA00023273"/>
    </source>
</evidence>
<dbReference type="Pfam" id="PF12774">
    <property type="entry name" value="AAA_6"/>
    <property type="match status" value="1"/>
</dbReference>
<dbReference type="FunFam" id="3.40.50.300:FF:000049">
    <property type="entry name" value="Dynein, axonemal, heavy chain 5"/>
    <property type="match status" value="1"/>
</dbReference>
<organism evidence="26 27">
    <name type="scientific">Stentor coeruleus</name>
    <dbReference type="NCBI Taxonomy" id="5963"/>
    <lineage>
        <taxon>Eukaryota</taxon>
        <taxon>Sar</taxon>
        <taxon>Alveolata</taxon>
        <taxon>Ciliophora</taxon>
        <taxon>Postciliodesmatophora</taxon>
        <taxon>Heterotrichea</taxon>
        <taxon>Heterotrichida</taxon>
        <taxon>Stentoridae</taxon>
        <taxon>Stentor</taxon>
    </lineage>
</organism>
<dbReference type="Gene3D" id="3.20.180.20">
    <property type="entry name" value="Dynein heavy chain, N-terminal domain 2"/>
    <property type="match status" value="1"/>
</dbReference>
<dbReference type="InterPro" id="IPR024743">
    <property type="entry name" value="Dynein_HC_stalk"/>
</dbReference>
<dbReference type="OrthoDB" id="447173at2759"/>
<dbReference type="InterPro" id="IPR035706">
    <property type="entry name" value="AAA_9"/>
</dbReference>
<evidence type="ECO:0000259" key="18">
    <source>
        <dbReference type="Pfam" id="PF12774"/>
    </source>
</evidence>
<keyword evidence="9 14" id="KW-0175">Coiled coil</keyword>
<evidence type="ECO:0000256" key="14">
    <source>
        <dbReference type="SAM" id="Coils"/>
    </source>
</evidence>
<comment type="subcellular location">
    <subcellularLocation>
        <location evidence="1">Cytoplasm</location>
        <location evidence="1">Cytoskeleton</location>
        <location evidence="1">Cilium axoneme</location>
    </subcellularLocation>
</comment>
<evidence type="ECO:0000259" key="19">
    <source>
        <dbReference type="Pfam" id="PF12777"/>
    </source>
</evidence>
<keyword evidence="27" id="KW-1185">Reference proteome</keyword>
<dbReference type="FunFam" id="1.20.140.100:FF:000001">
    <property type="entry name" value="dynein heavy chain 17, axonemal"/>
    <property type="match status" value="1"/>
</dbReference>
<dbReference type="InterPro" id="IPR042219">
    <property type="entry name" value="AAA_lid_11_sf"/>
</dbReference>
<feature type="domain" description="Dynein heavy chain 3 AAA+ lid" evidence="23">
    <location>
        <begin position="2275"/>
        <end position="2347"/>
    </location>
</feature>
<dbReference type="InterPro" id="IPR004273">
    <property type="entry name" value="Dynein_heavy_D6_P-loop"/>
</dbReference>
<evidence type="ECO:0000259" key="20">
    <source>
        <dbReference type="Pfam" id="PF12780"/>
    </source>
</evidence>
<evidence type="ECO:0000256" key="12">
    <source>
        <dbReference type="ARBA" id="ARBA00023212"/>
    </source>
</evidence>
<dbReference type="Gene3D" id="1.20.920.30">
    <property type="match status" value="1"/>
</dbReference>
<evidence type="ECO:0000256" key="7">
    <source>
        <dbReference type="ARBA" id="ARBA00022840"/>
    </source>
</evidence>
<evidence type="ECO:0000259" key="25">
    <source>
        <dbReference type="Pfam" id="PF18199"/>
    </source>
</evidence>
<dbReference type="InterPro" id="IPR043160">
    <property type="entry name" value="Dynein_C_barrel"/>
</dbReference>
<dbReference type="Gene3D" id="3.10.490.20">
    <property type="match status" value="1"/>
</dbReference>
<dbReference type="EMBL" id="MPUH01000296">
    <property type="protein sequence ID" value="OMJ83653.1"/>
    <property type="molecule type" value="Genomic_DNA"/>
</dbReference>
<evidence type="ECO:0000256" key="3">
    <source>
        <dbReference type="ARBA" id="ARBA00022490"/>
    </source>
</evidence>
<dbReference type="Gene3D" id="1.20.920.20">
    <property type="match status" value="1"/>
</dbReference>
<dbReference type="FunFam" id="3.40.50.300:FF:000153">
    <property type="entry name" value="Dynein axonemal heavy chain 1"/>
    <property type="match status" value="1"/>
</dbReference>
<dbReference type="FunFam" id="1.20.920.20:FF:000001">
    <property type="entry name" value="dynein heavy chain 2, axonemal"/>
    <property type="match status" value="1"/>
</dbReference>
<evidence type="ECO:0000256" key="1">
    <source>
        <dbReference type="ARBA" id="ARBA00004430"/>
    </source>
</evidence>
<keyword evidence="13" id="KW-0966">Cell projection</keyword>
<evidence type="ECO:0000256" key="6">
    <source>
        <dbReference type="ARBA" id="ARBA00022741"/>
    </source>
</evidence>
<dbReference type="Pfam" id="PF12781">
    <property type="entry name" value="AAA_9"/>
    <property type="match status" value="1"/>
</dbReference>
<dbReference type="GO" id="GO:0005874">
    <property type="term" value="C:microtubule"/>
    <property type="evidence" value="ECO:0007669"/>
    <property type="project" value="UniProtKB-KW"/>
</dbReference>
<evidence type="ECO:0000259" key="22">
    <source>
        <dbReference type="Pfam" id="PF17852"/>
    </source>
</evidence>
<dbReference type="InterPro" id="IPR041466">
    <property type="entry name" value="Dynein_AAA5_ext"/>
</dbReference>
<keyword evidence="12" id="KW-0206">Cytoskeleton</keyword>
<dbReference type="Gene3D" id="3.40.50.300">
    <property type="entry name" value="P-loop containing nucleotide triphosphate hydrolases"/>
    <property type="match status" value="5"/>
</dbReference>
<evidence type="ECO:0000256" key="5">
    <source>
        <dbReference type="ARBA" id="ARBA00022737"/>
    </source>
</evidence>
<feature type="domain" description="Dynein heavy chain ATP-binding dynein motor region" evidence="21">
    <location>
        <begin position="3048"/>
        <end position="3276"/>
    </location>
</feature>
<keyword evidence="8" id="KW-0243">Dynein</keyword>
<dbReference type="Pfam" id="PF12777">
    <property type="entry name" value="MT"/>
    <property type="match status" value="1"/>
</dbReference>
<keyword evidence="4" id="KW-0493">Microtubule</keyword>
<dbReference type="SUPFAM" id="SSF57997">
    <property type="entry name" value="Tropomyosin"/>
    <property type="match status" value="1"/>
</dbReference>
<name>A0A1R2C3Q0_9CILI</name>
<evidence type="ECO:0000256" key="9">
    <source>
        <dbReference type="ARBA" id="ARBA00023054"/>
    </source>
</evidence>
<evidence type="ECO:0000256" key="8">
    <source>
        <dbReference type="ARBA" id="ARBA00023017"/>
    </source>
</evidence>
<dbReference type="InterPro" id="IPR024317">
    <property type="entry name" value="Dynein_heavy_chain_D4_dom"/>
</dbReference>
<dbReference type="InterPro" id="IPR042222">
    <property type="entry name" value="Dynein_2_N"/>
</dbReference>
<dbReference type="Gene3D" id="1.20.140.100">
    <property type="entry name" value="Dynein heavy chain, N-terminal domain 2"/>
    <property type="match status" value="1"/>
</dbReference>
<dbReference type="InterPro" id="IPR013602">
    <property type="entry name" value="Dynein_heavy_linker"/>
</dbReference>
<dbReference type="Gene3D" id="1.20.58.1120">
    <property type="match status" value="1"/>
</dbReference>